<dbReference type="AlphaFoldDB" id="A0A285UYE7"/>
<proteinExistence type="predicted"/>
<dbReference type="GO" id="GO:0019843">
    <property type="term" value="F:rRNA binding"/>
    <property type="evidence" value="ECO:0007669"/>
    <property type="project" value="TreeGrafter"/>
</dbReference>
<dbReference type="GO" id="GO:0051301">
    <property type="term" value="P:cell division"/>
    <property type="evidence" value="ECO:0007669"/>
    <property type="project" value="UniProtKB-KW"/>
</dbReference>
<keyword evidence="1" id="KW-0472">Membrane</keyword>
<dbReference type="Proteomes" id="UP000219435">
    <property type="component" value="Unassembled WGS sequence"/>
</dbReference>
<gene>
    <name evidence="3" type="ORF">SAMN05660748_0205</name>
</gene>
<dbReference type="InterPro" id="IPR027417">
    <property type="entry name" value="P-loop_NTPase"/>
</dbReference>
<dbReference type="GO" id="GO:0043024">
    <property type="term" value="F:ribosomal small subunit binding"/>
    <property type="evidence" value="ECO:0007669"/>
    <property type="project" value="TreeGrafter"/>
</dbReference>
<protein>
    <submittedName>
        <fullName evidence="3">GTP-binding protein EngB required for normal cell division</fullName>
    </submittedName>
</protein>
<keyword evidence="1" id="KW-0812">Transmembrane</keyword>
<keyword evidence="4" id="KW-1185">Reference proteome</keyword>
<keyword evidence="3" id="KW-0132">Cell division</keyword>
<organism evidence="3 4">
    <name type="scientific">Blastococcus aggregatus</name>
    <dbReference type="NCBI Taxonomy" id="38502"/>
    <lineage>
        <taxon>Bacteria</taxon>
        <taxon>Bacillati</taxon>
        <taxon>Actinomycetota</taxon>
        <taxon>Actinomycetes</taxon>
        <taxon>Geodermatophilales</taxon>
        <taxon>Geodermatophilaceae</taxon>
        <taxon>Blastococcus</taxon>
    </lineage>
</organism>
<dbReference type="OrthoDB" id="974105at2"/>
<dbReference type="Gene3D" id="3.40.50.300">
    <property type="entry name" value="P-loop containing nucleotide triphosphate hydrolases"/>
    <property type="match status" value="1"/>
</dbReference>
<dbReference type="SUPFAM" id="SSF52540">
    <property type="entry name" value="P-loop containing nucleoside triphosphate hydrolases"/>
    <property type="match status" value="1"/>
</dbReference>
<feature type="transmembrane region" description="Helical" evidence="1">
    <location>
        <begin position="418"/>
        <end position="440"/>
    </location>
</feature>
<evidence type="ECO:0000256" key="1">
    <source>
        <dbReference type="SAM" id="Phobius"/>
    </source>
</evidence>
<dbReference type="GO" id="GO:0000028">
    <property type="term" value="P:ribosomal small subunit assembly"/>
    <property type="evidence" value="ECO:0007669"/>
    <property type="project" value="TreeGrafter"/>
</dbReference>
<dbReference type="Pfam" id="PF01926">
    <property type="entry name" value="MMR_HSR1"/>
    <property type="match status" value="1"/>
</dbReference>
<dbReference type="PANTHER" id="PTHR42698">
    <property type="entry name" value="GTPASE ERA"/>
    <property type="match status" value="1"/>
</dbReference>
<dbReference type="GO" id="GO:0005525">
    <property type="term" value="F:GTP binding"/>
    <property type="evidence" value="ECO:0007669"/>
    <property type="project" value="InterPro"/>
</dbReference>
<reference evidence="4" key="1">
    <citation type="submission" date="2017-08" db="EMBL/GenBank/DDBJ databases">
        <authorList>
            <person name="Varghese N."/>
            <person name="Submissions S."/>
        </authorList>
    </citation>
    <scope>NUCLEOTIDE SEQUENCE [LARGE SCALE GENOMIC DNA]</scope>
    <source>
        <strain evidence="4">DSM 4725</strain>
    </source>
</reference>
<sequence>MRRRDRDALPLGERLAALREAVEVAEGRLDVPDVARARTLLAKAGAREALGDATVVALAGATGSGKSTMFNELSGAEVSTPGVRRPTTGVAHASVWGEAGADRLLDWLEVPRRHRIADGEPGLDGLVLLDLPDHDSVRLEHRLEVDRLVELVDVLVWVLDPQKYADEAVHGRYLAPMADHAGVLVVVLNQIDRLDEQSAAACLADLRRLLDAEGLADTPIVATSARTGAGLPELRAELARRVSARRAASERLTADVRATAAALAAHCPDGDPGGASGRAAETELTGALAGAAGVPVVAAAVERSAIRDGSARTGWPLVRWVRRLRPDPLGRLHLGDERARSSLPAAGAVQQAAMTAALRRVRSTAGEGLPQAWRDELRRTADQAESGLADRLDRAVTGTDLGPTRVPVWQRAVGGLQWLLLACALVGVLWLLGLAVLGWLQLGDVLPLPRVEGIPLPTLLLVGGLLGGALLAVLARPFVRAGARRRRHRAELRLTARVGEVARAEVLAPLQETVEDVRVFCAAVSRAGS</sequence>
<feature type="domain" description="G" evidence="2">
    <location>
        <begin position="56"/>
        <end position="167"/>
    </location>
</feature>
<accession>A0A285UYE7</accession>
<evidence type="ECO:0000313" key="3">
    <source>
        <dbReference type="EMBL" id="SOC46388.1"/>
    </source>
</evidence>
<keyword evidence="1" id="KW-1133">Transmembrane helix</keyword>
<keyword evidence="3" id="KW-0131">Cell cycle</keyword>
<dbReference type="EMBL" id="OBQI01000001">
    <property type="protein sequence ID" value="SOC46388.1"/>
    <property type="molecule type" value="Genomic_DNA"/>
</dbReference>
<dbReference type="InterPro" id="IPR006073">
    <property type="entry name" value="GTP-bd"/>
</dbReference>
<evidence type="ECO:0000313" key="4">
    <source>
        <dbReference type="Proteomes" id="UP000219435"/>
    </source>
</evidence>
<dbReference type="PANTHER" id="PTHR42698:SF1">
    <property type="entry name" value="GTPASE ERA, MITOCHONDRIAL"/>
    <property type="match status" value="1"/>
</dbReference>
<dbReference type="InterPro" id="IPR005662">
    <property type="entry name" value="GTPase_Era-like"/>
</dbReference>
<name>A0A285UYE7_9ACTN</name>
<dbReference type="RefSeq" id="WP_097193184.1">
    <property type="nucleotide sequence ID" value="NZ_OBQI01000001.1"/>
</dbReference>
<evidence type="ECO:0000259" key="2">
    <source>
        <dbReference type="Pfam" id="PF01926"/>
    </source>
</evidence>
<dbReference type="GO" id="GO:0005829">
    <property type="term" value="C:cytosol"/>
    <property type="evidence" value="ECO:0007669"/>
    <property type="project" value="TreeGrafter"/>
</dbReference>
<feature type="transmembrane region" description="Helical" evidence="1">
    <location>
        <begin position="460"/>
        <end position="479"/>
    </location>
</feature>